<dbReference type="Gene3D" id="2.170.130.10">
    <property type="entry name" value="TonB-dependent receptor, plug domain"/>
    <property type="match status" value="1"/>
</dbReference>
<keyword evidence="3 8" id="KW-1134">Transmembrane beta strand</keyword>
<dbReference type="SUPFAM" id="SSF56935">
    <property type="entry name" value="Porins"/>
    <property type="match status" value="1"/>
</dbReference>
<dbReference type="AlphaFoldDB" id="H8KVF3"/>
<evidence type="ECO:0000256" key="5">
    <source>
        <dbReference type="ARBA" id="ARBA00023077"/>
    </source>
</evidence>
<dbReference type="InterPro" id="IPR037066">
    <property type="entry name" value="Plug_dom_sf"/>
</dbReference>
<proteinExistence type="inferred from homology"/>
<dbReference type="Proteomes" id="UP000007590">
    <property type="component" value="Chromosome"/>
</dbReference>
<evidence type="ECO:0000256" key="4">
    <source>
        <dbReference type="ARBA" id="ARBA00022692"/>
    </source>
</evidence>
<feature type="domain" description="TonB-dependent receptor-like beta-barrel" evidence="11">
    <location>
        <begin position="536"/>
        <end position="1083"/>
    </location>
</feature>
<comment type="similarity">
    <text evidence="8 9">Belongs to the TonB-dependent receptor family.</text>
</comment>
<dbReference type="InterPro" id="IPR008969">
    <property type="entry name" value="CarboxyPept-like_regulatory"/>
</dbReference>
<dbReference type="OrthoDB" id="9768177at2"/>
<sequence>MNEKFTLSLSGKLVRHVLALLSGFMIAMGAQAQNAPELQQKITIGFKDTEVVSAINQIKSKTSVKISFNSNDLTNAGKVTIVSKERTVEELLNEIVKQTNLEIKYDKDIVMLRPQTKASGNDPKDNINIKGKVVSDQGEELPGVNISVKNTGIGTSTNGNGEFTLNHVPSNATIIASFIGFETQEVAVNGRKELVIKLKTEAKGLEEVVVVGYGTQRKRDVVGAVSSVNVKNMEKLTGGDVGTMLQGQAAGVMVAPGSGDPGAAPIIRVRGLSTIGNNDPLYVIDGIPGDINSVNPNDIQSIDVLKDASAATIYGSRASNGVIQVTTKRGTDGKIKVNVNSYYGVNQLSKRLPITNQSQYNQIMLQTQKNDGEAPLDYTASNTYVDGNGQTQAYPNTDWQDEFFQAAPESKIDLSLSGGSKDLKMNVSLGRYDQKGIVINTNFQKYNVQVNTDITKGKFKFGESMTFLSSDRRMLEGSNESTANQQNAGYPLIYEMINRVPQFPVYNSENDGGFGGRIGTEMIDATNPVGIQTLVDNSEQRTSLIGNIYGEYQILQPLSFRLQYGINLDDSYAYSHIPTYYMGAKVQNPNAQLYEGRSKYNRSILNAVLTFNKTFNNVHALNALAGYSQESDRLRSLSGSNNDLPSNDLWALNSGLGDKSSGGTLVESSLISWFARANYAYNDKYLLAATVRVDGSSRFAPSYKYGTFYSFSGAWRVSSEKFFQSSVINDLKIRAGYGTLGNQSIPNYQYLPPVINAGNDAVNYPLGTGIRQKIFTGGIVTSASAPDIKWEESATFNAGVDLSVLNEKLTFVVDVFKTRTSDMLVTVPLPLSGGLLFNPYKNAAEMENKGIDMALSYRGTAGKLKFDVTGNFTLNRNKVTKLGFAGESFTDGYMDFNNFPTTRTEVGGEIGRFYLYKTAGVIKTQQDLDAVKAYQPNAQLGDVKFVDTNGDGELNDDDRIFMGSGLPKFEYGLTANLSLGRFDMSMLFQGAQGNKIYNGAKRLMYQNTIHNKSTDLLDAWTPENPNSDIPRTTVQDPNGNNSLPSDRFLENGSYFRLKSIQIGYKVKLPQLNSLRIYAGATNVFTITKYTGYDPGIVNYSTFARGVDRGLYPLSRSFFAGLSFDF</sequence>
<dbReference type="GO" id="GO:0009279">
    <property type="term" value="C:cell outer membrane"/>
    <property type="evidence" value="ECO:0007669"/>
    <property type="project" value="UniProtKB-SubCell"/>
</dbReference>
<evidence type="ECO:0000313" key="14">
    <source>
        <dbReference type="Proteomes" id="UP000007590"/>
    </source>
</evidence>
<dbReference type="Gene3D" id="2.40.170.20">
    <property type="entry name" value="TonB-dependent receptor, beta-barrel domain"/>
    <property type="match status" value="1"/>
</dbReference>
<name>H8KVF3_SOLCM</name>
<dbReference type="InterPro" id="IPR023997">
    <property type="entry name" value="TonB-dep_OMP_SusC/RagA_CS"/>
</dbReference>
<evidence type="ECO:0000259" key="12">
    <source>
        <dbReference type="Pfam" id="PF07715"/>
    </source>
</evidence>
<evidence type="ECO:0000256" key="10">
    <source>
        <dbReference type="SAM" id="SignalP"/>
    </source>
</evidence>
<evidence type="ECO:0000256" key="8">
    <source>
        <dbReference type="PROSITE-ProRule" id="PRU01360"/>
    </source>
</evidence>
<dbReference type="SUPFAM" id="SSF49464">
    <property type="entry name" value="Carboxypeptidase regulatory domain-like"/>
    <property type="match status" value="1"/>
</dbReference>
<feature type="domain" description="TonB-dependent receptor plug" evidence="12">
    <location>
        <begin position="218"/>
        <end position="322"/>
    </location>
</feature>
<dbReference type="eggNOG" id="COG4206">
    <property type="taxonomic scope" value="Bacteria"/>
</dbReference>
<evidence type="ECO:0000256" key="6">
    <source>
        <dbReference type="ARBA" id="ARBA00023136"/>
    </source>
</evidence>
<keyword evidence="10" id="KW-0732">Signal</keyword>
<dbReference type="Gene3D" id="2.60.40.1120">
    <property type="entry name" value="Carboxypeptidase-like, regulatory domain"/>
    <property type="match status" value="1"/>
</dbReference>
<evidence type="ECO:0000256" key="7">
    <source>
        <dbReference type="ARBA" id="ARBA00023237"/>
    </source>
</evidence>
<evidence type="ECO:0000256" key="3">
    <source>
        <dbReference type="ARBA" id="ARBA00022452"/>
    </source>
</evidence>
<keyword evidence="14" id="KW-1185">Reference proteome</keyword>
<dbReference type="Pfam" id="PF00593">
    <property type="entry name" value="TonB_dep_Rec_b-barrel"/>
    <property type="match status" value="1"/>
</dbReference>
<comment type="subcellular location">
    <subcellularLocation>
        <location evidence="1 8">Cell outer membrane</location>
        <topology evidence="1 8">Multi-pass membrane protein</topology>
    </subcellularLocation>
</comment>
<dbReference type="NCBIfam" id="TIGR04057">
    <property type="entry name" value="SusC_RagA_signa"/>
    <property type="match status" value="1"/>
</dbReference>
<dbReference type="EMBL" id="CP003349">
    <property type="protein sequence ID" value="AFD06333.1"/>
    <property type="molecule type" value="Genomic_DNA"/>
</dbReference>
<dbReference type="InterPro" id="IPR000531">
    <property type="entry name" value="Beta-barrel_TonB"/>
</dbReference>
<dbReference type="RefSeq" id="WP_014679560.1">
    <property type="nucleotide sequence ID" value="NC_017770.1"/>
</dbReference>
<dbReference type="Pfam" id="PF07715">
    <property type="entry name" value="Plug"/>
    <property type="match status" value="1"/>
</dbReference>
<dbReference type="HOGENOM" id="CLU_004317_0_2_10"/>
<dbReference type="InterPro" id="IPR036942">
    <property type="entry name" value="Beta-barrel_TonB_sf"/>
</dbReference>
<dbReference type="InterPro" id="IPR039426">
    <property type="entry name" value="TonB-dep_rcpt-like"/>
</dbReference>
<organism evidence="13 14">
    <name type="scientific">Solitalea canadensis (strain ATCC 29591 / DSM 3403 / JCM 21819 / LMG 8368 / NBRC 15130 / NCIMB 12057 / USAM 9D)</name>
    <name type="common">Flexibacter canadensis</name>
    <dbReference type="NCBI Taxonomy" id="929556"/>
    <lineage>
        <taxon>Bacteria</taxon>
        <taxon>Pseudomonadati</taxon>
        <taxon>Bacteroidota</taxon>
        <taxon>Sphingobacteriia</taxon>
        <taxon>Sphingobacteriales</taxon>
        <taxon>Sphingobacteriaceae</taxon>
        <taxon>Solitalea</taxon>
    </lineage>
</organism>
<dbReference type="PROSITE" id="PS52016">
    <property type="entry name" value="TONB_DEPENDENT_REC_3"/>
    <property type="match status" value="1"/>
</dbReference>
<accession>H8KVF3</accession>
<keyword evidence="6 8" id="KW-0472">Membrane</keyword>
<keyword evidence="4 8" id="KW-0812">Transmembrane</keyword>
<evidence type="ECO:0000259" key="11">
    <source>
        <dbReference type="Pfam" id="PF00593"/>
    </source>
</evidence>
<keyword evidence="7 8" id="KW-0998">Cell outer membrane</keyword>
<dbReference type="STRING" id="929556.Solca_1239"/>
<reference evidence="13" key="1">
    <citation type="submission" date="2012-02" db="EMBL/GenBank/DDBJ databases">
        <title>The complete genome of Solitalea canadensis DSM 3403.</title>
        <authorList>
            <consortium name="US DOE Joint Genome Institute (JGI-PGF)"/>
            <person name="Lucas S."/>
            <person name="Copeland A."/>
            <person name="Lapidus A."/>
            <person name="Glavina del Rio T."/>
            <person name="Dalin E."/>
            <person name="Tice H."/>
            <person name="Bruce D."/>
            <person name="Goodwin L."/>
            <person name="Pitluck S."/>
            <person name="Peters L."/>
            <person name="Ovchinnikova G."/>
            <person name="Lu M."/>
            <person name="Kyrpides N."/>
            <person name="Mavromatis K."/>
            <person name="Ivanova N."/>
            <person name="Brettin T."/>
            <person name="Detter J.C."/>
            <person name="Han C."/>
            <person name="Larimer F."/>
            <person name="Land M."/>
            <person name="Hauser L."/>
            <person name="Markowitz V."/>
            <person name="Cheng J.-F."/>
            <person name="Hugenholtz P."/>
            <person name="Woyke T."/>
            <person name="Wu D."/>
            <person name="Spring S."/>
            <person name="Schroeder M."/>
            <person name="Kopitz M."/>
            <person name="Brambilla E."/>
            <person name="Klenk H.-P."/>
            <person name="Eisen J.A."/>
        </authorList>
    </citation>
    <scope>NUCLEOTIDE SEQUENCE</scope>
    <source>
        <strain evidence="13">DSM 3403</strain>
    </source>
</reference>
<keyword evidence="5 9" id="KW-0798">TonB box</keyword>
<evidence type="ECO:0000256" key="9">
    <source>
        <dbReference type="RuleBase" id="RU003357"/>
    </source>
</evidence>
<evidence type="ECO:0000313" key="13">
    <source>
        <dbReference type="EMBL" id="AFD06333.1"/>
    </source>
</evidence>
<feature type="signal peptide" evidence="10">
    <location>
        <begin position="1"/>
        <end position="32"/>
    </location>
</feature>
<dbReference type="InterPro" id="IPR023996">
    <property type="entry name" value="TonB-dep_OMP_SusC/RagA"/>
</dbReference>
<dbReference type="KEGG" id="scn:Solca_1239"/>
<dbReference type="NCBIfam" id="TIGR04056">
    <property type="entry name" value="OMP_RagA_SusC"/>
    <property type="match status" value="1"/>
</dbReference>
<gene>
    <name evidence="13" type="ordered locus">Solca_1239</name>
</gene>
<evidence type="ECO:0000256" key="1">
    <source>
        <dbReference type="ARBA" id="ARBA00004571"/>
    </source>
</evidence>
<dbReference type="InterPro" id="IPR012910">
    <property type="entry name" value="Plug_dom"/>
</dbReference>
<feature type="chain" id="PRO_5003613230" evidence="10">
    <location>
        <begin position="33"/>
        <end position="1125"/>
    </location>
</feature>
<keyword evidence="2 8" id="KW-0813">Transport</keyword>
<dbReference type="Pfam" id="PF13715">
    <property type="entry name" value="CarbopepD_reg_2"/>
    <property type="match status" value="1"/>
</dbReference>
<protein>
    <submittedName>
        <fullName evidence="13">TonB-linked outer membrane protein, SusC/RagA family</fullName>
    </submittedName>
</protein>
<evidence type="ECO:0000256" key="2">
    <source>
        <dbReference type="ARBA" id="ARBA00022448"/>
    </source>
</evidence>